<name>A0A8H3EJY6_9LECA</name>
<dbReference type="OrthoDB" id="10448973at2759"/>
<keyword evidence="1" id="KW-0472">Membrane</keyword>
<sequence>MLPKVSAHSSRLSGDPVLVQSYKIDTKPGLVSYLSSLIWPPCYGHVEQGNWNPYQASEALWHLEFYNALFLAGGSAAYKPLAEQLSDEAHYLQLHEILKVGHGLTQSQGGSGRGFFDNRGFFEKHLAYQLSLALPEMLRVFHHQWSKHLQGPVPDVPYEDTDRRSTREVFHQRRGEWTVLWGPDAYEELDEEGEAAFVSTGSSKGMAHWIGNFIAAVCWACFLWFILA</sequence>
<keyword evidence="1" id="KW-1133">Transmembrane helix</keyword>
<dbReference type="EMBL" id="CAJPDR010000018">
    <property type="protein sequence ID" value="CAF9906738.1"/>
    <property type="molecule type" value="Genomic_DNA"/>
</dbReference>
<gene>
    <name evidence="2" type="ORF">ALECFALPRED_002623</name>
</gene>
<feature type="transmembrane region" description="Helical" evidence="1">
    <location>
        <begin position="209"/>
        <end position="227"/>
    </location>
</feature>
<organism evidence="2 3">
    <name type="scientific">Alectoria fallacina</name>
    <dbReference type="NCBI Taxonomy" id="1903189"/>
    <lineage>
        <taxon>Eukaryota</taxon>
        <taxon>Fungi</taxon>
        <taxon>Dikarya</taxon>
        <taxon>Ascomycota</taxon>
        <taxon>Pezizomycotina</taxon>
        <taxon>Lecanoromycetes</taxon>
        <taxon>OSLEUM clade</taxon>
        <taxon>Lecanoromycetidae</taxon>
        <taxon>Lecanorales</taxon>
        <taxon>Lecanorineae</taxon>
        <taxon>Parmeliaceae</taxon>
        <taxon>Alectoria</taxon>
    </lineage>
</organism>
<evidence type="ECO:0000313" key="2">
    <source>
        <dbReference type="EMBL" id="CAF9906738.1"/>
    </source>
</evidence>
<dbReference type="Proteomes" id="UP000664203">
    <property type="component" value="Unassembled WGS sequence"/>
</dbReference>
<keyword evidence="1" id="KW-0812">Transmembrane</keyword>
<accession>A0A8H3EJY6</accession>
<comment type="caution">
    <text evidence="2">The sequence shown here is derived from an EMBL/GenBank/DDBJ whole genome shotgun (WGS) entry which is preliminary data.</text>
</comment>
<evidence type="ECO:0000313" key="3">
    <source>
        <dbReference type="Proteomes" id="UP000664203"/>
    </source>
</evidence>
<dbReference type="AlphaFoldDB" id="A0A8H3EJY6"/>
<proteinExistence type="predicted"/>
<keyword evidence="3" id="KW-1185">Reference proteome</keyword>
<evidence type="ECO:0000256" key="1">
    <source>
        <dbReference type="SAM" id="Phobius"/>
    </source>
</evidence>
<protein>
    <submittedName>
        <fullName evidence="2">Uncharacterized protein</fullName>
    </submittedName>
</protein>
<reference evidence="2" key="1">
    <citation type="submission" date="2021-03" db="EMBL/GenBank/DDBJ databases">
        <authorList>
            <person name="Tagirdzhanova G."/>
        </authorList>
    </citation>
    <scope>NUCLEOTIDE SEQUENCE</scope>
</reference>